<gene>
    <name evidence="1" type="ORF">SAMN04488023_12355</name>
</gene>
<dbReference type="EMBL" id="FOGG01000023">
    <property type="protein sequence ID" value="SER97937.1"/>
    <property type="molecule type" value="Genomic_DNA"/>
</dbReference>
<keyword evidence="2" id="KW-1185">Reference proteome</keyword>
<protein>
    <submittedName>
        <fullName evidence="1">Uncharacterized protein</fullName>
    </submittedName>
</protein>
<name>A0A1H9TLM8_9SPHI</name>
<organism evidence="1 2">
    <name type="scientific">Pedobacter rhizosphaerae</name>
    <dbReference type="NCBI Taxonomy" id="390241"/>
    <lineage>
        <taxon>Bacteria</taxon>
        <taxon>Pseudomonadati</taxon>
        <taxon>Bacteroidota</taxon>
        <taxon>Sphingobacteriia</taxon>
        <taxon>Sphingobacteriales</taxon>
        <taxon>Sphingobacteriaceae</taxon>
        <taxon>Pedobacter</taxon>
    </lineage>
</organism>
<reference evidence="1 2" key="1">
    <citation type="submission" date="2016-10" db="EMBL/GenBank/DDBJ databases">
        <authorList>
            <person name="de Groot N.N."/>
        </authorList>
    </citation>
    <scope>NUCLEOTIDE SEQUENCE [LARGE SCALE GENOMIC DNA]</scope>
    <source>
        <strain evidence="1 2">DSM 18610</strain>
    </source>
</reference>
<evidence type="ECO:0000313" key="2">
    <source>
        <dbReference type="Proteomes" id="UP000199572"/>
    </source>
</evidence>
<dbReference type="AlphaFoldDB" id="A0A1H9TLM8"/>
<dbReference type="RefSeq" id="WP_090886433.1">
    <property type="nucleotide sequence ID" value="NZ_FOGG01000023.1"/>
</dbReference>
<evidence type="ECO:0000313" key="1">
    <source>
        <dbReference type="EMBL" id="SER97937.1"/>
    </source>
</evidence>
<dbReference type="STRING" id="390241.SAMN04488023_12355"/>
<proteinExistence type="predicted"/>
<dbReference type="Proteomes" id="UP000199572">
    <property type="component" value="Unassembled WGS sequence"/>
</dbReference>
<accession>A0A1H9TLM8</accession>
<sequence length="78" mass="9513">MLRRDHKCDKKKPGEFLNDKISYGNWKKLFWPLTNLEKEQLYFLKIKHKTKKWGMESSEKMNMLNYPINHDIKISSIQ</sequence>